<evidence type="ECO:0000256" key="2">
    <source>
        <dbReference type="ARBA" id="ARBA00018672"/>
    </source>
</evidence>
<keyword evidence="3" id="KW-0963">Cytoplasm</keyword>
<dbReference type="Proteomes" id="UP001055091">
    <property type="component" value="Unassembled WGS sequence"/>
</dbReference>
<dbReference type="SUPFAM" id="SSF52172">
    <property type="entry name" value="CheY-like"/>
    <property type="match status" value="1"/>
</dbReference>
<evidence type="ECO:0000313" key="10">
    <source>
        <dbReference type="EMBL" id="GKG99636.1"/>
    </source>
</evidence>
<protein>
    <recommendedName>
        <fullName evidence="2">Stage 0 sporulation protein A homolog</fullName>
    </recommendedName>
</protein>
<dbReference type="Pfam" id="PF00072">
    <property type="entry name" value="Response_reg"/>
    <property type="match status" value="1"/>
</dbReference>
<keyword evidence="5" id="KW-0902">Two-component regulatory system</keyword>
<evidence type="ECO:0000256" key="7">
    <source>
        <dbReference type="ARBA" id="ARBA00023125"/>
    </source>
</evidence>
<accession>A0A413XES3</accession>
<evidence type="ECO:0000256" key="1">
    <source>
        <dbReference type="ARBA" id="ARBA00004496"/>
    </source>
</evidence>
<dbReference type="SUPFAM" id="SSF46689">
    <property type="entry name" value="Homeodomain-like"/>
    <property type="match status" value="2"/>
</dbReference>
<dbReference type="PANTHER" id="PTHR42713:SF3">
    <property type="entry name" value="TRANSCRIPTIONAL REGULATORY PROTEIN HPTR"/>
    <property type="match status" value="1"/>
</dbReference>
<dbReference type="Gene3D" id="1.10.10.60">
    <property type="entry name" value="Homeodomain-like"/>
    <property type="match status" value="2"/>
</dbReference>
<dbReference type="GO" id="GO:0000160">
    <property type="term" value="P:phosphorelay signal transduction system"/>
    <property type="evidence" value="ECO:0007669"/>
    <property type="project" value="UniProtKB-KW"/>
</dbReference>
<dbReference type="EMBL" id="BQNJ01000001">
    <property type="protein sequence ID" value="GKG99636.1"/>
    <property type="molecule type" value="Genomic_DNA"/>
</dbReference>
<evidence type="ECO:0000256" key="8">
    <source>
        <dbReference type="ARBA" id="ARBA00023163"/>
    </source>
</evidence>
<dbReference type="InterPro" id="IPR018060">
    <property type="entry name" value="HTH_AraC"/>
</dbReference>
<dbReference type="PANTHER" id="PTHR42713">
    <property type="entry name" value="HISTIDINE KINASE-RELATED"/>
    <property type="match status" value="1"/>
</dbReference>
<dbReference type="InterPro" id="IPR009057">
    <property type="entry name" value="Homeodomain-like_sf"/>
</dbReference>
<evidence type="ECO:0000256" key="6">
    <source>
        <dbReference type="ARBA" id="ARBA00023015"/>
    </source>
</evidence>
<dbReference type="SMART" id="SM00342">
    <property type="entry name" value="HTH_ARAC"/>
    <property type="match status" value="1"/>
</dbReference>
<organism evidence="10 11">
    <name type="scientific">Hungatella hathewayi</name>
    <dbReference type="NCBI Taxonomy" id="154046"/>
    <lineage>
        <taxon>Bacteria</taxon>
        <taxon>Bacillati</taxon>
        <taxon>Bacillota</taxon>
        <taxon>Clostridia</taxon>
        <taxon>Lachnospirales</taxon>
        <taxon>Lachnospiraceae</taxon>
        <taxon>Hungatella</taxon>
    </lineage>
</organism>
<dbReference type="Pfam" id="PF12833">
    <property type="entry name" value="HTH_18"/>
    <property type="match status" value="1"/>
</dbReference>
<dbReference type="Gene3D" id="3.40.50.2300">
    <property type="match status" value="1"/>
</dbReference>
<dbReference type="GO" id="GO:0005737">
    <property type="term" value="C:cytoplasm"/>
    <property type="evidence" value="ECO:0007669"/>
    <property type="project" value="UniProtKB-SubCell"/>
</dbReference>
<evidence type="ECO:0000313" key="11">
    <source>
        <dbReference type="Proteomes" id="UP001055091"/>
    </source>
</evidence>
<comment type="subcellular location">
    <subcellularLocation>
        <location evidence="1">Cytoplasm</location>
    </subcellularLocation>
</comment>
<dbReference type="GO" id="GO:0043565">
    <property type="term" value="F:sequence-specific DNA binding"/>
    <property type="evidence" value="ECO:0007669"/>
    <property type="project" value="InterPro"/>
</dbReference>
<dbReference type="InterPro" id="IPR051552">
    <property type="entry name" value="HptR"/>
</dbReference>
<keyword evidence="6" id="KW-0805">Transcription regulation</keyword>
<sequence>MTLLIVEDEDIIRKGLIVTLRKLEMDFEHIYEAGDGEEGLRLCREYTPDIIMTDIKMPLMDGLAFIRESQKLLPEGQFIILSGYSDFEYARTALKYGVKDYLLKPSTKNEIKEVLTRVVEQLKEQQSLRLELTERIHTYEKKLDRFQELLLGNILSGRYPAGEIGRYLSHYSIVFPEEYMEVLCIRITSAVSSGEPSIDYKNHFMWIASLFTPYYTVYQADILSVYKCLLINFSRMEPGYSQKIWKKAETEIREYGQKHGLRICLSISRAEVSEEALPDLYQEACMLLHCRLFQPEAVIFDPKCQRAAETKIPAVPLTMIETLYHYYIGNSQFDLRQNFYSFIHHITHIEDSSPGYVCECLDRLEEFFAVQSAKDGLEPDTAYRIAFSVSESMTVCSSLEDLTDMLYARLLDYWKLKKEGTAPAAHMASSPVDQAIAYMEQNYYLDLDLSMISDLISMNSSYFSSLFKKKTGMNLINYLQNVRIEKSKQLLLNSNQKLYEISEAVGIPNVKYFCKLFKDYTGVTPSEFRKHEHSF</sequence>
<name>A0A413XES3_9FIRM</name>
<keyword evidence="8" id="KW-0804">Transcription</keyword>
<dbReference type="PROSITE" id="PS01124">
    <property type="entry name" value="HTH_ARAC_FAMILY_2"/>
    <property type="match status" value="1"/>
</dbReference>
<dbReference type="GO" id="GO:0003700">
    <property type="term" value="F:DNA-binding transcription factor activity"/>
    <property type="evidence" value="ECO:0007669"/>
    <property type="project" value="InterPro"/>
</dbReference>
<comment type="caution">
    <text evidence="10">The sequence shown here is derived from an EMBL/GenBank/DDBJ whole genome shotgun (WGS) entry which is preliminary data.</text>
</comment>
<evidence type="ECO:0000256" key="9">
    <source>
        <dbReference type="ARBA" id="ARBA00024867"/>
    </source>
</evidence>
<evidence type="ECO:0000256" key="4">
    <source>
        <dbReference type="ARBA" id="ARBA00022553"/>
    </source>
</evidence>
<keyword evidence="7 10" id="KW-0238">DNA-binding</keyword>
<reference evidence="10" key="1">
    <citation type="submission" date="2022-01" db="EMBL/GenBank/DDBJ databases">
        <title>Novel bile acid biosynthetic pathways are enriched in the microbiome of centenarians.</title>
        <authorList>
            <person name="Sato Y."/>
            <person name="Atarashi K."/>
            <person name="Plichta R.D."/>
            <person name="Arai Y."/>
            <person name="Sasajima S."/>
            <person name="Kearney M.S."/>
            <person name="Suda W."/>
            <person name="Takeshita K."/>
            <person name="Sasaki T."/>
            <person name="Okamoto S."/>
            <person name="Skelly N.A."/>
            <person name="Okamura Y."/>
            <person name="Vlamakis H."/>
            <person name="Li Y."/>
            <person name="Tanoue T."/>
            <person name="Takei H."/>
            <person name="Nittono H."/>
            <person name="Narushima S."/>
            <person name="Irie J."/>
            <person name="Itoh H."/>
            <person name="Moriya K."/>
            <person name="Sugiura Y."/>
            <person name="Suematsu M."/>
            <person name="Moritoki N."/>
            <person name="Shibata S."/>
            <person name="Littman R.D."/>
            <person name="Fischbach A.M."/>
            <person name="Uwamino Y."/>
            <person name="Inoue T."/>
            <person name="Honda A."/>
            <person name="Hattori M."/>
            <person name="Murai T."/>
            <person name="Xavier J.R."/>
            <person name="Hirose N."/>
            <person name="Honda K."/>
        </authorList>
    </citation>
    <scope>NUCLEOTIDE SEQUENCE</scope>
    <source>
        <strain evidence="10">CE91-St55</strain>
    </source>
</reference>
<keyword evidence="4" id="KW-0597">Phosphoprotein</keyword>
<evidence type="ECO:0000256" key="5">
    <source>
        <dbReference type="ARBA" id="ARBA00023012"/>
    </source>
</evidence>
<gene>
    <name evidence="10" type="ORF">CE91St55_16180</name>
</gene>
<dbReference type="SMART" id="SM00448">
    <property type="entry name" value="REC"/>
    <property type="match status" value="1"/>
</dbReference>
<dbReference type="GeneID" id="93151491"/>
<dbReference type="PROSITE" id="PS50110">
    <property type="entry name" value="RESPONSE_REGULATORY"/>
    <property type="match status" value="1"/>
</dbReference>
<dbReference type="InterPro" id="IPR011006">
    <property type="entry name" value="CheY-like_superfamily"/>
</dbReference>
<evidence type="ECO:0000256" key="3">
    <source>
        <dbReference type="ARBA" id="ARBA00022490"/>
    </source>
</evidence>
<dbReference type="InterPro" id="IPR001789">
    <property type="entry name" value="Sig_transdc_resp-reg_receiver"/>
</dbReference>
<dbReference type="CDD" id="cd17536">
    <property type="entry name" value="REC_YesN-like"/>
    <property type="match status" value="1"/>
</dbReference>
<proteinExistence type="predicted"/>
<dbReference type="PROSITE" id="PS00041">
    <property type="entry name" value="HTH_ARAC_FAMILY_1"/>
    <property type="match status" value="1"/>
</dbReference>
<dbReference type="RefSeq" id="WP_006775705.1">
    <property type="nucleotide sequence ID" value="NZ_BQNJ01000001.1"/>
</dbReference>
<dbReference type="InterPro" id="IPR018062">
    <property type="entry name" value="HTH_AraC-typ_CS"/>
</dbReference>
<dbReference type="AlphaFoldDB" id="A0A413XES3"/>
<comment type="function">
    <text evidence="9">May play the central regulatory role in sporulation. It may be an element of the effector pathway responsible for the activation of sporulation genes in response to nutritional stress. Spo0A may act in concert with spo0H (a sigma factor) to control the expression of some genes that are critical to the sporulation process.</text>
</comment>